<dbReference type="InterPro" id="IPR000073">
    <property type="entry name" value="AB_hydrolase_1"/>
</dbReference>
<comment type="caution">
    <text evidence="4">The sequence shown here is derived from an EMBL/GenBank/DDBJ whole genome shotgun (WGS) entry which is preliminary data.</text>
</comment>
<feature type="domain" description="AB hydrolase-1" evidence="3">
    <location>
        <begin position="5"/>
        <end position="230"/>
    </location>
</feature>
<dbReference type="Proteomes" id="UP000602198">
    <property type="component" value="Unassembled WGS sequence"/>
</dbReference>
<dbReference type="EMBL" id="JAERRJ010000006">
    <property type="protein sequence ID" value="MBL1076325.1"/>
    <property type="molecule type" value="Genomic_DNA"/>
</dbReference>
<keyword evidence="2 4" id="KW-0378">Hydrolase</keyword>
<dbReference type="GO" id="GO:0016787">
    <property type="term" value="F:hydrolase activity"/>
    <property type="evidence" value="ECO:0007669"/>
    <property type="project" value="UniProtKB-KW"/>
</dbReference>
<dbReference type="Pfam" id="PF12697">
    <property type="entry name" value="Abhydrolase_6"/>
    <property type="match status" value="1"/>
</dbReference>
<keyword evidence="5" id="KW-1185">Reference proteome</keyword>
<gene>
    <name evidence="4" type="ORF">JK358_18155</name>
</gene>
<dbReference type="InterPro" id="IPR029058">
    <property type="entry name" value="AB_hydrolase_fold"/>
</dbReference>
<name>A0ABS1M6S6_9NOCA</name>
<evidence type="ECO:0000256" key="2">
    <source>
        <dbReference type="ARBA" id="ARBA00022801"/>
    </source>
</evidence>
<reference evidence="4 5" key="1">
    <citation type="submission" date="2021-01" db="EMBL/GenBank/DDBJ databases">
        <title>WGS of actinomycetes isolated from Thailand.</title>
        <authorList>
            <person name="Thawai C."/>
        </authorList>
    </citation>
    <scope>NUCLEOTIDE SEQUENCE [LARGE SCALE GENOMIC DNA]</scope>
    <source>
        <strain evidence="4 5">LPG 2</strain>
    </source>
</reference>
<sequence length="245" mass="26782">MTNWLLLRGLTRDRRHWGSFPGEMAARLGGRVVTIDPPGFGTQNGRVSPRSIAAITDDIRARFEPGDDEWSLLGISLGGMMAMNWVARYPGDFRRCVVVNTGAAELIRPHQLRFGLASLIAGKRFRTVAAHEAAALRLTSNRPVEELAELAATWARYQREAGPLDASVLGQAAAAATFRLPARIPVPLLVLASKGDRLADYRMAERITARFGAASAVHPDAGHDLPLDDGPWVCEQIEKWLAPTR</sequence>
<evidence type="ECO:0000259" key="3">
    <source>
        <dbReference type="Pfam" id="PF12697"/>
    </source>
</evidence>
<evidence type="ECO:0000313" key="5">
    <source>
        <dbReference type="Proteomes" id="UP000602198"/>
    </source>
</evidence>
<dbReference type="InterPro" id="IPR051601">
    <property type="entry name" value="Serine_prot/Carboxylest_S33"/>
</dbReference>
<evidence type="ECO:0000256" key="1">
    <source>
        <dbReference type="ARBA" id="ARBA00010088"/>
    </source>
</evidence>
<proteinExistence type="inferred from homology"/>
<accession>A0ABS1M6S6</accession>
<organism evidence="4 5">
    <name type="scientific">Nocardia acididurans</name>
    <dbReference type="NCBI Taxonomy" id="2802282"/>
    <lineage>
        <taxon>Bacteria</taxon>
        <taxon>Bacillati</taxon>
        <taxon>Actinomycetota</taxon>
        <taxon>Actinomycetes</taxon>
        <taxon>Mycobacteriales</taxon>
        <taxon>Nocardiaceae</taxon>
        <taxon>Nocardia</taxon>
    </lineage>
</organism>
<comment type="similarity">
    <text evidence="1">Belongs to the peptidase S33 family.</text>
</comment>
<protein>
    <submittedName>
        <fullName evidence="4">Alpha/beta fold hydrolase</fullName>
    </submittedName>
</protein>
<dbReference type="Gene3D" id="3.40.50.1820">
    <property type="entry name" value="alpha/beta hydrolase"/>
    <property type="match status" value="1"/>
</dbReference>
<dbReference type="PANTHER" id="PTHR43248">
    <property type="entry name" value="2-SUCCINYL-6-HYDROXY-2,4-CYCLOHEXADIENE-1-CARBOXYLATE SYNTHASE"/>
    <property type="match status" value="1"/>
</dbReference>
<evidence type="ECO:0000313" key="4">
    <source>
        <dbReference type="EMBL" id="MBL1076325.1"/>
    </source>
</evidence>
<dbReference type="PRINTS" id="PR00111">
    <property type="entry name" value="ABHYDROLASE"/>
</dbReference>
<dbReference type="SUPFAM" id="SSF53474">
    <property type="entry name" value="alpha/beta-Hydrolases"/>
    <property type="match status" value="1"/>
</dbReference>
<dbReference type="RefSeq" id="WP_201948854.1">
    <property type="nucleotide sequence ID" value="NZ_JAERRJ010000006.1"/>
</dbReference>